<dbReference type="PROSITE" id="PS51468">
    <property type="entry name" value="VIT"/>
    <property type="match status" value="1"/>
</dbReference>
<dbReference type="RefSeq" id="WP_224772704.1">
    <property type="nucleotide sequence ID" value="NZ_JACYFG010000040.1"/>
</dbReference>
<dbReference type="InterPro" id="IPR036465">
    <property type="entry name" value="vWFA_dom_sf"/>
</dbReference>
<evidence type="ECO:0000259" key="2">
    <source>
        <dbReference type="PROSITE" id="PS50234"/>
    </source>
</evidence>
<evidence type="ECO:0000259" key="3">
    <source>
        <dbReference type="PROSITE" id="PS51468"/>
    </source>
</evidence>
<dbReference type="AlphaFoldDB" id="A0A927FA87"/>
<gene>
    <name evidence="4" type="ORF">IEN85_17790</name>
</gene>
<organism evidence="4 5">
    <name type="scientific">Pelagicoccus enzymogenes</name>
    <dbReference type="NCBI Taxonomy" id="2773457"/>
    <lineage>
        <taxon>Bacteria</taxon>
        <taxon>Pseudomonadati</taxon>
        <taxon>Verrucomicrobiota</taxon>
        <taxon>Opitutia</taxon>
        <taxon>Puniceicoccales</taxon>
        <taxon>Pelagicoccaceae</taxon>
        <taxon>Pelagicoccus</taxon>
    </lineage>
</organism>
<dbReference type="EMBL" id="JACYFG010000040">
    <property type="protein sequence ID" value="MBD5781358.1"/>
    <property type="molecule type" value="Genomic_DNA"/>
</dbReference>
<keyword evidence="1" id="KW-0472">Membrane</keyword>
<dbReference type="Pfam" id="PF08487">
    <property type="entry name" value="VIT"/>
    <property type="match status" value="1"/>
</dbReference>
<keyword evidence="1" id="KW-0812">Transmembrane</keyword>
<feature type="transmembrane region" description="Helical" evidence="1">
    <location>
        <begin position="644"/>
        <end position="660"/>
    </location>
</feature>
<dbReference type="Pfam" id="PF13768">
    <property type="entry name" value="VWA_3"/>
    <property type="match status" value="1"/>
</dbReference>
<dbReference type="Gene3D" id="3.40.50.410">
    <property type="entry name" value="von Willebrand factor, type A domain"/>
    <property type="match status" value="1"/>
</dbReference>
<keyword evidence="5" id="KW-1185">Reference proteome</keyword>
<evidence type="ECO:0000256" key="1">
    <source>
        <dbReference type="SAM" id="Phobius"/>
    </source>
</evidence>
<protein>
    <submittedName>
        <fullName evidence="4">VWA domain-containing protein</fullName>
    </submittedName>
</protein>
<dbReference type="PANTHER" id="PTHR45737">
    <property type="entry name" value="VON WILLEBRAND FACTOR A DOMAIN-CONTAINING PROTEIN 5A"/>
    <property type="match status" value="1"/>
</dbReference>
<keyword evidence="1" id="KW-1133">Transmembrane helix</keyword>
<dbReference type="Proteomes" id="UP000622317">
    <property type="component" value="Unassembled WGS sequence"/>
</dbReference>
<dbReference type="SUPFAM" id="SSF53300">
    <property type="entry name" value="vWA-like"/>
    <property type="match status" value="1"/>
</dbReference>
<feature type="domain" description="VWFA" evidence="2">
    <location>
        <begin position="307"/>
        <end position="477"/>
    </location>
</feature>
<dbReference type="InterPro" id="IPR002035">
    <property type="entry name" value="VWF_A"/>
</dbReference>
<feature type="domain" description="VIT" evidence="3">
    <location>
        <begin position="41"/>
        <end position="169"/>
    </location>
</feature>
<dbReference type="SMART" id="SM00327">
    <property type="entry name" value="VWA"/>
    <property type="match status" value="1"/>
</dbReference>
<dbReference type="PANTHER" id="PTHR45737:SF6">
    <property type="entry name" value="VON WILLEBRAND FACTOR A DOMAIN-CONTAINING PROTEIN 5A"/>
    <property type="match status" value="1"/>
</dbReference>
<dbReference type="SMART" id="SM00609">
    <property type="entry name" value="VIT"/>
    <property type="match status" value="1"/>
</dbReference>
<proteinExistence type="predicted"/>
<evidence type="ECO:0000313" key="5">
    <source>
        <dbReference type="Proteomes" id="UP000622317"/>
    </source>
</evidence>
<dbReference type="InterPro" id="IPR013694">
    <property type="entry name" value="VIT"/>
</dbReference>
<dbReference type="PROSITE" id="PS50234">
    <property type="entry name" value="VWFA"/>
    <property type="match status" value="1"/>
</dbReference>
<name>A0A927FA87_9BACT</name>
<accession>A0A927FA87</accession>
<reference evidence="4" key="1">
    <citation type="submission" date="2020-09" db="EMBL/GenBank/DDBJ databases">
        <title>Pelagicoccus enzymogenes sp. nov. with an EPS production, isolated from marine sediment.</title>
        <authorList>
            <person name="Feng X."/>
        </authorList>
    </citation>
    <scope>NUCLEOTIDE SEQUENCE</scope>
    <source>
        <strain evidence="4">NFK12</strain>
    </source>
</reference>
<comment type="caution">
    <text evidence="4">The sequence shown here is derived from an EMBL/GenBank/DDBJ whole genome shotgun (WGS) entry which is preliminary data.</text>
</comment>
<evidence type="ECO:0000313" key="4">
    <source>
        <dbReference type="EMBL" id="MBD5781358.1"/>
    </source>
</evidence>
<sequence>MNCFSTFYLTSRFPVLHGCFVICCLLLSLGRGLSAEETEVPYFLVNGQSASVDQLPLKSVDASIDIVGTIAQVELVQTYANVGSEAIEAVYVFPGSTRSAVHALSMRVGDRVVEAEIQEKAQARRTYEAAKQEGRTTSLLEQQRPNVFKMNLANIFPGDVVEVSLKYTEWVRREKSEYSFELPLVVGPRFEEGDAAEAWVENPHLLDREAEKVSYGVRARILSSVSIEKAFCPSHEVEMSFLDSRTAELRLEGDASTVGNRDLRLQYQVSGDAVKSGVWVSESGGERYFMASLEPPTGVKRERIPREYFFVIDVSGSMHGFPLDTAKKMMEALVARLDDTDRFNVLLFSGESKVYSPTSVPATVENLLDAISFIYETRGSGGTRLLQALNRVYETPRDPAFSRNIVVLTDGYVTVEDRVFDLIRSRLDEANVFACGIGSAPNRFLIEGMAKVGQGMPFFVGEPRESSRVADRFSEYVSEPVLTRLDVVFSDMEVSEVEPLALPDLLAERPVLIFGKYTGHLAGEVVLSGRSGDSEYVAATRLSEAVNLAGSRSLEYVWARERIRRLSDYNGLWPSEDRRTEITRLGLKHSLLTKYTSFVAVDKVVRNVETGGRLQQVKQPIPSPKGMHPTMGGGSVPVTPEPEMWALMGLVLVAITWILIRRGC</sequence>